<comment type="caution">
    <text evidence="1">The sequence shown here is derived from an EMBL/GenBank/DDBJ whole genome shotgun (WGS) entry which is preliminary data.</text>
</comment>
<dbReference type="Proteomes" id="UP000471190">
    <property type="component" value="Unassembled WGS sequence"/>
</dbReference>
<dbReference type="AlphaFoldDB" id="A0A6P1CFD1"/>
<organism evidence="1 2">
    <name type="scientific">Rhizobium tropici</name>
    <dbReference type="NCBI Taxonomy" id="398"/>
    <lineage>
        <taxon>Bacteria</taxon>
        <taxon>Pseudomonadati</taxon>
        <taxon>Pseudomonadota</taxon>
        <taxon>Alphaproteobacteria</taxon>
        <taxon>Hyphomicrobiales</taxon>
        <taxon>Rhizobiaceae</taxon>
        <taxon>Rhizobium/Agrobacterium group</taxon>
        <taxon>Rhizobium</taxon>
    </lineage>
</organism>
<dbReference type="EMBL" id="JAADZA010000065">
    <property type="protein sequence ID" value="NEV15121.1"/>
    <property type="molecule type" value="Genomic_DNA"/>
</dbReference>
<accession>A0A6P1CFD1</accession>
<gene>
    <name evidence="1" type="ORF">GXW80_29580</name>
</gene>
<name>A0A6P1CFD1_RHITR</name>
<proteinExistence type="predicted"/>
<evidence type="ECO:0000313" key="2">
    <source>
        <dbReference type="Proteomes" id="UP000471190"/>
    </source>
</evidence>
<sequence length="542" mass="59594">MSRYFHTVSWCSRVLIGCVTIALLVFFLATGLSSAKAEPRYSLIRGALLIGGFRSNHDLLQMSAEDQRNTLIVELSSRTKNDVHFYQGLNDDDLGGVGTTLVYLRQTGARTDADLKSMTADDMRNTLIVIANQQSHLSGPSLQGKRNAEILQVLMRPERSYIGGVLLVGQFRNFADLNRMSTEDQRNTLIVELTNRTANDVHFYQGLNDSDLAGTGAILVYLRMAQIRSDVDLKRMSADDMRNTAIVVLHEQTRRSDLQALTNMQLALVALGTRQLPSLANVPDFLQPGEHTLSFPANHVTLQWSTRSFSDVPVIGTFIGRGTDCTHGFQLAQTATDASGKIVAVVGWGQVEGDGHPNSNSDQCVSWTGRLLVNFDISRFLNIQTAQFIRGVLSYQETEAPQCMTLVYTQGGFLADTLPCWTDGSGNRQGKPNGCLSLTFPTIDWLNHPPGNNLVGWHDLPVQKINPSSWDVTDVMKGREIPHFGDGPPIGPGFMLIGEIRSTGNLTADDNTRCTSELNNITLAVTYSLPPQQEAFDPPVIK</sequence>
<protein>
    <submittedName>
        <fullName evidence="1">Uncharacterized protein</fullName>
    </submittedName>
</protein>
<evidence type="ECO:0000313" key="1">
    <source>
        <dbReference type="EMBL" id="NEV15121.1"/>
    </source>
</evidence>
<reference evidence="1 2" key="1">
    <citation type="submission" date="2020-02" db="EMBL/GenBank/DDBJ databases">
        <title>Draft genome sequence of Rhizobium tropici.</title>
        <authorList>
            <person name="Khayi S."/>
            <person name="Jemo M."/>
        </authorList>
    </citation>
    <scope>NUCLEOTIDE SEQUENCE [LARGE SCALE GENOMIC DNA]</scope>
    <source>
        <strain evidence="1 2">A12</strain>
    </source>
</reference>